<dbReference type="InterPro" id="IPR049517">
    <property type="entry name" value="ACX-like_C"/>
</dbReference>
<dbReference type="EMBL" id="CP087164">
    <property type="protein sequence ID" value="UGS35569.1"/>
    <property type="molecule type" value="Genomic_DNA"/>
</dbReference>
<accession>A0A9E6XW76</accession>
<feature type="domain" description="Cyclic nucleotide-binding" evidence="1">
    <location>
        <begin position="20"/>
        <end position="96"/>
    </location>
</feature>
<dbReference type="GO" id="GO:0006749">
    <property type="term" value="P:glutathione metabolic process"/>
    <property type="evidence" value="ECO:0007669"/>
    <property type="project" value="TreeGrafter"/>
</dbReference>
<evidence type="ECO:0000313" key="3">
    <source>
        <dbReference type="Proteomes" id="UP001162834"/>
    </source>
</evidence>
<name>A0A9E6XW76_9ACTN</name>
<dbReference type="Pfam" id="PF01968">
    <property type="entry name" value="Hydantoinase_A"/>
    <property type="match status" value="1"/>
</dbReference>
<gene>
    <name evidence="2" type="primary">apc3_9</name>
    <name evidence="2" type="ORF">DSM104329_01962</name>
</gene>
<proteinExistence type="predicted"/>
<reference evidence="2" key="1">
    <citation type="journal article" date="2022" name="Int. J. Syst. Evol. Microbiol.">
        <title>Pseudomonas aegrilactucae sp. nov. and Pseudomonas morbosilactucae sp. nov., pathogens causing bacterial rot of lettuce in Japan.</title>
        <authorList>
            <person name="Sawada H."/>
            <person name="Fujikawa T."/>
            <person name="Satou M."/>
        </authorList>
    </citation>
    <scope>NUCLEOTIDE SEQUENCE</scope>
    <source>
        <strain evidence="2">0166_1</strain>
    </source>
</reference>
<dbReference type="PANTHER" id="PTHR11365">
    <property type="entry name" value="5-OXOPROLINASE RELATED"/>
    <property type="match status" value="1"/>
</dbReference>
<organism evidence="2 3">
    <name type="scientific">Capillimicrobium parvum</name>
    <dbReference type="NCBI Taxonomy" id="2884022"/>
    <lineage>
        <taxon>Bacteria</taxon>
        <taxon>Bacillati</taxon>
        <taxon>Actinomycetota</taxon>
        <taxon>Thermoleophilia</taxon>
        <taxon>Solirubrobacterales</taxon>
        <taxon>Capillimicrobiaceae</taxon>
        <taxon>Capillimicrobium</taxon>
    </lineage>
</organism>
<dbReference type="PROSITE" id="PS50042">
    <property type="entry name" value="CNMP_BINDING_3"/>
    <property type="match status" value="1"/>
</dbReference>
<keyword evidence="2" id="KW-0436">Ligase</keyword>
<dbReference type="AlphaFoldDB" id="A0A9E6XW76"/>
<dbReference type="KEGG" id="sbae:DSM104329_01962"/>
<dbReference type="GO" id="GO:0005829">
    <property type="term" value="C:cytosol"/>
    <property type="evidence" value="ECO:0007669"/>
    <property type="project" value="TreeGrafter"/>
</dbReference>
<sequence>MAFVGVDIGGTFTDIVRMDESGDVHIDKVPSSGDPMVLVRGITQLGVQPEELGFLGVGTTVGTNALIERKGARTALITTRGFRDLLELRRTDRQELYDLQWDLPAPLIPRCDRLEITERVSWRGEVMVPLAEDEVDRIVRIVRKRGIESVAIVFLHSYTNDAHERRLRDILHEQLPDLEISISSEVLPTYREFERTATVATNAYLAPVMRRYFGALRAALDAEGYTREAQVMQSNGGLGSMRSGASTPARLVRSGPSAGCIALEELGRSIGEPNMIGLDIGGTSADVSMVWQGKAKLSDRNVPEWGLPVLLPSIDIISIGAGGGSIAHIDKGGSLHVGPESAGANPGPACYGRGGTNATSTDAQAVLGRLGSEQLVGGGFPIDPGLAEQAIARNVAEPLGMDVVQAAEGILRILTASMMRAVRLVTIERGADPRDFVLCGFGGNGPMYTVDIARELSIPRVVVPRFPGVFSAYGVLRSDIVYDASQTLLIALEPEAGPTVEGRLDVLRTRVLDEFAQDGIDHEQVSFRYVAELRYKEQLHELAVELPDARMDAESIRRLEQDFHAGHLRTFGHSEPEDAVTLVNLKVFGTRAGGANIEPRAATQTDEPRGERSVYFGGHGFIPTAVVPRPSIGIGERVDGPALITQVDTTCVLPPGSHATCRPTGDLIVEVGA</sequence>
<protein>
    <submittedName>
        <fullName evidence="2">Acetophenone carboxylase gamma subunit</fullName>
        <ecNumber evidence="2">6.4.1.8</ecNumber>
    </submittedName>
</protein>
<evidence type="ECO:0000313" key="2">
    <source>
        <dbReference type="EMBL" id="UGS35569.1"/>
    </source>
</evidence>
<dbReference type="RefSeq" id="WP_259315252.1">
    <property type="nucleotide sequence ID" value="NZ_CP087164.1"/>
</dbReference>
<dbReference type="GO" id="GO:0016874">
    <property type="term" value="F:ligase activity"/>
    <property type="evidence" value="ECO:0007669"/>
    <property type="project" value="UniProtKB-KW"/>
</dbReference>
<keyword evidence="3" id="KW-1185">Reference proteome</keyword>
<dbReference type="InterPro" id="IPR002821">
    <property type="entry name" value="Hydantoinase_A"/>
</dbReference>
<dbReference type="Proteomes" id="UP001162834">
    <property type="component" value="Chromosome"/>
</dbReference>
<dbReference type="PANTHER" id="PTHR11365:SF23">
    <property type="entry name" value="HYPOTHETICAL 5-OXOPROLINASE (EUROFUNG)-RELATED"/>
    <property type="match status" value="1"/>
</dbReference>
<dbReference type="Pfam" id="PF05378">
    <property type="entry name" value="Hydant_A_N"/>
    <property type="match status" value="1"/>
</dbReference>
<dbReference type="GO" id="GO:0017168">
    <property type="term" value="F:5-oxoprolinase (ATP-hydrolyzing) activity"/>
    <property type="evidence" value="ECO:0007669"/>
    <property type="project" value="TreeGrafter"/>
</dbReference>
<evidence type="ECO:0000259" key="1">
    <source>
        <dbReference type="PROSITE" id="PS50042"/>
    </source>
</evidence>
<dbReference type="InterPro" id="IPR045079">
    <property type="entry name" value="Oxoprolinase-like"/>
</dbReference>
<dbReference type="InterPro" id="IPR008040">
    <property type="entry name" value="Hydant_A_N"/>
</dbReference>
<dbReference type="SUPFAM" id="SSF53067">
    <property type="entry name" value="Actin-like ATPase domain"/>
    <property type="match status" value="1"/>
</dbReference>
<dbReference type="InterPro" id="IPR000595">
    <property type="entry name" value="cNMP-bd_dom"/>
</dbReference>
<dbReference type="Pfam" id="PF19278">
    <property type="entry name" value="Hydant_A_C"/>
    <property type="match status" value="1"/>
</dbReference>
<dbReference type="EC" id="6.4.1.8" evidence="2"/>
<dbReference type="InterPro" id="IPR043129">
    <property type="entry name" value="ATPase_NBD"/>
</dbReference>